<feature type="signal peptide" evidence="1">
    <location>
        <begin position="1"/>
        <end position="18"/>
    </location>
</feature>
<proteinExistence type="predicted"/>
<evidence type="ECO:0000256" key="1">
    <source>
        <dbReference type="SAM" id="SignalP"/>
    </source>
</evidence>
<dbReference type="PANTHER" id="PTHR35788:SF1">
    <property type="entry name" value="EXPORTED PROTEIN"/>
    <property type="match status" value="1"/>
</dbReference>
<feature type="chain" id="PRO_5045881323" evidence="1">
    <location>
        <begin position="19"/>
        <end position="283"/>
    </location>
</feature>
<dbReference type="EMBL" id="JAUSTZ010000001">
    <property type="protein sequence ID" value="MDQ0223738.1"/>
    <property type="molecule type" value="Genomic_DNA"/>
</dbReference>
<dbReference type="PANTHER" id="PTHR35788">
    <property type="entry name" value="EXPORTED PROTEIN-RELATED"/>
    <property type="match status" value="1"/>
</dbReference>
<evidence type="ECO:0000313" key="3">
    <source>
        <dbReference type="Proteomes" id="UP001232245"/>
    </source>
</evidence>
<organism evidence="2 3">
    <name type="scientific">Metabacillus niabensis</name>
    <dbReference type="NCBI Taxonomy" id="324854"/>
    <lineage>
        <taxon>Bacteria</taxon>
        <taxon>Bacillati</taxon>
        <taxon>Bacillota</taxon>
        <taxon>Bacilli</taxon>
        <taxon>Bacillales</taxon>
        <taxon>Bacillaceae</taxon>
        <taxon>Metabacillus</taxon>
    </lineage>
</organism>
<evidence type="ECO:0000313" key="2">
    <source>
        <dbReference type="EMBL" id="MDQ0223738.1"/>
    </source>
</evidence>
<reference evidence="2 3" key="1">
    <citation type="submission" date="2023-07" db="EMBL/GenBank/DDBJ databases">
        <title>Genomic Encyclopedia of Type Strains, Phase IV (KMG-IV): sequencing the most valuable type-strain genomes for metagenomic binning, comparative biology and taxonomic classification.</title>
        <authorList>
            <person name="Goeker M."/>
        </authorList>
    </citation>
    <scope>NUCLEOTIDE SEQUENCE [LARGE SCALE GENOMIC DNA]</scope>
    <source>
        <strain evidence="2 3">DSM 17723</strain>
    </source>
</reference>
<dbReference type="Proteomes" id="UP001232245">
    <property type="component" value="Unassembled WGS sequence"/>
</dbReference>
<dbReference type="RefSeq" id="WP_174880644.1">
    <property type="nucleotide sequence ID" value="NZ_CADEPK010000222.1"/>
</dbReference>
<dbReference type="InterPro" id="IPR052913">
    <property type="entry name" value="Glycopeptide_resist_protein"/>
</dbReference>
<dbReference type="InterPro" id="IPR007391">
    <property type="entry name" value="Vancomycin_resist_VanW"/>
</dbReference>
<keyword evidence="1" id="KW-0732">Signal</keyword>
<gene>
    <name evidence="2" type="ORF">J2S02_000060</name>
</gene>
<dbReference type="Pfam" id="PF04294">
    <property type="entry name" value="VanW"/>
    <property type="match status" value="1"/>
</dbReference>
<protein>
    <submittedName>
        <fullName evidence="2">Vancomycin resistance protein YoaR</fullName>
    </submittedName>
</protein>
<comment type="caution">
    <text evidence="2">The sequence shown here is derived from an EMBL/GenBank/DDBJ whole genome shotgun (WGS) entry which is preliminary data.</text>
</comment>
<sequence length="283" mass="32388">MRFFAFMLFISLFTSTMAEEVSLTLNGMEVQTISRSDFALYPFSELFLDQDKYDNLVKELEGSVYEKPQNASLDKNGNMISEKNGYKLNRKLFKKKFNSFFFSKNNETIEIPLQTIYPKVDSELLENISQKRISFYKTTFNPKNKERVQNIHLASNAINNYVLFPGETFSFNAIVGERTTERGYLPAPEIVKGELTEGIGGGICQVSSTLFNAVDIAGVNIVERYSHSRNVTYVPPKRDATVSWYGPDFKFQNLHQQPLLIRSKIVNSHVIIEIFSSETFSIQ</sequence>
<keyword evidence="3" id="KW-1185">Reference proteome</keyword>
<name>A0ABT9YUS0_9BACI</name>
<accession>A0ABT9YUS0</accession>